<evidence type="ECO:0000259" key="1">
    <source>
        <dbReference type="Pfam" id="PF00535"/>
    </source>
</evidence>
<dbReference type="InterPro" id="IPR001173">
    <property type="entry name" value="Glyco_trans_2-like"/>
</dbReference>
<dbReference type="EC" id="2.4.-.-" evidence="2"/>
<keyword evidence="3" id="KW-1185">Reference proteome</keyword>
<dbReference type="InterPro" id="IPR050834">
    <property type="entry name" value="Glycosyltransf_2"/>
</dbReference>
<dbReference type="GO" id="GO:0016757">
    <property type="term" value="F:glycosyltransferase activity"/>
    <property type="evidence" value="ECO:0007669"/>
    <property type="project" value="UniProtKB-KW"/>
</dbReference>
<protein>
    <submittedName>
        <fullName evidence="2">Glycosyltransferase</fullName>
        <ecNumber evidence="2">2.4.-.-</ecNumber>
    </submittedName>
</protein>
<dbReference type="InterPro" id="IPR029044">
    <property type="entry name" value="Nucleotide-diphossugar_trans"/>
</dbReference>
<dbReference type="Proteomes" id="UP001548713">
    <property type="component" value="Unassembled WGS sequence"/>
</dbReference>
<dbReference type="PANTHER" id="PTHR43685:SF2">
    <property type="entry name" value="GLYCOSYLTRANSFERASE 2-LIKE DOMAIN-CONTAINING PROTEIN"/>
    <property type="match status" value="1"/>
</dbReference>
<evidence type="ECO:0000313" key="2">
    <source>
        <dbReference type="EMBL" id="MET1754008.1"/>
    </source>
</evidence>
<dbReference type="Gene3D" id="3.90.550.10">
    <property type="entry name" value="Spore Coat Polysaccharide Biosynthesis Protein SpsA, Chain A"/>
    <property type="match status" value="1"/>
</dbReference>
<reference evidence="2 3" key="1">
    <citation type="submission" date="2024-07" db="EMBL/GenBank/DDBJ databases">
        <title>Novosphingobium kalidii RD2P27.</title>
        <authorList>
            <person name="Sun J.-Q."/>
        </authorList>
    </citation>
    <scope>NUCLEOTIDE SEQUENCE [LARGE SCALE GENOMIC DNA]</scope>
    <source>
        <strain evidence="2 3">RD2P27</strain>
    </source>
</reference>
<sequence>MSEALPLISVVIPVYNRANTLLAALQSVFDQTLQDFEIIVVDDGSSDDPEAVVRQLNDPRVRYTRQDNQGANVARNLGISLARGKWIALLDSDDRFLPHHLSVAYNRLKGTKSAYFSRVIVDRGNGSTFLKPPRGPKSGEPLSEYLCCDAGFVQTSTLVLPSQAAKSVQYLDWLPYGQDVDYALRLDAAGVDLVYNPNPGAVWDDVQTGKRISSASRGAIRDRWAEENRHLLTRKAYAGFRGWRSAKAYAEGGQTMTGLRLYAKAAAKGAYSPRHAARVGLQVLLAGGSYQRLVKLALKFKSAS</sequence>
<gene>
    <name evidence="2" type="ORF">ABVV53_00805</name>
</gene>
<comment type="caution">
    <text evidence="2">The sequence shown here is derived from an EMBL/GenBank/DDBJ whole genome shotgun (WGS) entry which is preliminary data.</text>
</comment>
<organism evidence="2 3">
    <name type="scientific">Novosphingobium kalidii</name>
    <dbReference type="NCBI Taxonomy" id="3230299"/>
    <lineage>
        <taxon>Bacteria</taxon>
        <taxon>Pseudomonadati</taxon>
        <taxon>Pseudomonadota</taxon>
        <taxon>Alphaproteobacteria</taxon>
        <taxon>Sphingomonadales</taxon>
        <taxon>Sphingomonadaceae</taxon>
        <taxon>Novosphingobium</taxon>
    </lineage>
</organism>
<name>A0ABV2CWM5_9SPHN</name>
<dbReference type="RefSeq" id="WP_353982421.1">
    <property type="nucleotide sequence ID" value="NZ_JBEWLY010000004.1"/>
</dbReference>
<keyword evidence="2" id="KW-0328">Glycosyltransferase</keyword>
<dbReference type="CDD" id="cd00761">
    <property type="entry name" value="Glyco_tranf_GTA_type"/>
    <property type="match status" value="1"/>
</dbReference>
<accession>A0ABV2CWM5</accession>
<proteinExistence type="predicted"/>
<feature type="domain" description="Glycosyltransferase 2-like" evidence="1">
    <location>
        <begin position="9"/>
        <end position="129"/>
    </location>
</feature>
<keyword evidence="2" id="KW-0808">Transferase</keyword>
<dbReference type="PANTHER" id="PTHR43685">
    <property type="entry name" value="GLYCOSYLTRANSFERASE"/>
    <property type="match status" value="1"/>
</dbReference>
<evidence type="ECO:0000313" key="3">
    <source>
        <dbReference type="Proteomes" id="UP001548713"/>
    </source>
</evidence>
<dbReference type="EMBL" id="JBEWLY010000004">
    <property type="protein sequence ID" value="MET1754008.1"/>
    <property type="molecule type" value="Genomic_DNA"/>
</dbReference>
<dbReference type="SUPFAM" id="SSF53448">
    <property type="entry name" value="Nucleotide-diphospho-sugar transferases"/>
    <property type="match status" value="1"/>
</dbReference>
<dbReference type="Pfam" id="PF00535">
    <property type="entry name" value="Glycos_transf_2"/>
    <property type="match status" value="1"/>
</dbReference>